<sequence length="257" mass="27601">MVSALVQPLHLLLGVVVSSHHAQQLHEGDKKKPVVAQGRIGMLGFPICSSCIACCGAVWSMDFKASGGGSHVQEIHQEGHQGHRVVQEEVLQLGHNFLGHNYIGMEHLLLGLLQEDEGVAAWVLENLGAGSSDICTQAGSAGHRNYHNQADVCHTDQILKKGGLKDENTIVFIEAGPSKPSAVHPTGHVLVDDWDCLKSMVCKFEPSCGPLTQSGMKQMCALANVCNAGLDTNKRLQQLSRPVVVSLRSMEPPSLQV</sequence>
<accession>A0ABP0WW43</accession>
<dbReference type="InterPro" id="IPR004176">
    <property type="entry name" value="Clp_R_N"/>
</dbReference>
<evidence type="ECO:0000259" key="2">
    <source>
        <dbReference type="Pfam" id="PF02861"/>
    </source>
</evidence>
<organism evidence="4 5">
    <name type="scientific">Sphagnum jensenii</name>
    <dbReference type="NCBI Taxonomy" id="128206"/>
    <lineage>
        <taxon>Eukaryota</taxon>
        <taxon>Viridiplantae</taxon>
        <taxon>Streptophyta</taxon>
        <taxon>Embryophyta</taxon>
        <taxon>Bryophyta</taxon>
        <taxon>Sphagnophytina</taxon>
        <taxon>Sphagnopsida</taxon>
        <taxon>Sphagnales</taxon>
        <taxon>Sphagnaceae</taxon>
        <taxon>Sphagnum</taxon>
    </lineage>
</organism>
<dbReference type="PANTHER" id="PTHR12000:SF42">
    <property type="entry name" value="LEGUMAIN"/>
    <property type="match status" value="1"/>
</dbReference>
<dbReference type="SUPFAM" id="SSF81923">
    <property type="entry name" value="Double Clp-N motif"/>
    <property type="match status" value="1"/>
</dbReference>
<dbReference type="Proteomes" id="UP001497444">
    <property type="component" value="Chromosome 3"/>
</dbReference>
<feature type="domain" description="Legumain prodomain" evidence="3">
    <location>
        <begin position="177"/>
        <end position="234"/>
    </location>
</feature>
<dbReference type="Pfam" id="PF20985">
    <property type="entry name" value="Legum_prodom"/>
    <property type="match status" value="1"/>
</dbReference>
<gene>
    <name evidence="4" type="ORF">CSSPJE1EN1_LOCUS16552</name>
</gene>
<dbReference type="Gene3D" id="1.10.132.130">
    <property type="match status" value="1"/>
</dbReference>
<evidence type="ECO:0000259" key="3">
    <source>
        <dbReference type="Pfam" id="PF20985"/>
    </source>
</evidence>
<dbReference type="EMBL" id="OZ020098">
    <property type="protein sequence ID" value="CAK9271074.1"/>
    <property type="molecule type" value="Genomic_DNA"/>
</dbReference>
<dbReference type="InterPro" id="IPR046427">
    <property type="entry name" value="Legumain_prodom_sf"/>
</dbReference>
<evidence type="ECO:0000313" key="5">
    <source>
        <dbReference type="Proteomes" id="UP001497444"/>
    </source>
</evidence>
<dbReference type="InterPro" id="IPR036628">
    <property type="entry name" value="Clp_N_dom_sf"/>
</dbReference>
<proteinExistence type="inferred from homology"/>
<feature type="domain" description="Clp R" evidence="2">
    <location>
        <begin position="98"/>
        <end position="136"/>
    </location>
</feature>
<keyword evidence="5" id="KW-1185">Reference proteome</keyword>
<dbReference type="Gene3D" id="1.10.1780.10">
    <property type="entry name" value="Clp, N-terminal domain"/>
    <property type="match status" value="1"/>
</dbReference>
<dbReference type="InterPro" id="IPR048501">
    <property type="entry name" value="Legum_prodom"/>
</dbReference>
<protein>
    <recommendedName>
        <fullName evidence="6">Clp R domain-containing protein</fullName>
    </recommendedName>
</protein>
<dbReference type="InterPro" id="IPR001096">
    <property type="entry name" value="Peptidase_C13"/>
</dbReference>
<dbReference type="Pfam" id="PF02861">
    <property type="entry name" value="Clp_N"/>
    <property type="match status" value="1"/>
</dbReference>
<evidence type="ECO:0000256" key="1">
    <source>
        <dbReference type="ARBA" id="ARBA00009941"/>
    </source>
</evidence>
<evidence type="ECO:0008006" key="6">
    <source>
        <dbReference type="Google" id="ProtNLM"/>
    </source>
</evidence>
<comment type="similarity">
    <text evidence="1">Belongs to the peptidase C13 family.</text>
</comment>
<dbReference type="PANTHER" id="PTHR12000">
    <property type="entry name" value="HEMOGLOBINASE FAMILY MEMBER"/>
    <property type="match status" value="1"/>
</dbReference>
<evidence type="ECO:0000313" key="4">
    <source>
        <dbReference type="EMBL" id="CAK9271074.1"/>
    </source>
</evidence>
<name>A0ABP0WW43_9BRYO</name>
<reference evidence="4" key="1">
    <citation type="submission" date="2024-02" db="EMBL/GenBank/DDBJ databases">
        <authorList>
            <consortium name="ELIXIR-Norway"/>
            <consortium name="Elixir Norway"/>
        </authorList>
    </citation>
    <scope>NUCLEOTIDE SEQUENCE</scope>
</reference>
<dbReference type="Pfam" id="PF01650">
    <property type="entry name" value="Peptidase_C13"/>
    <property type="match status" value="1"/>
</dbReference>